<protein>
    <submittedName>
        <fullName evidence="2">NADH dehydrogenase subunit 6</fullName>
    </submittedName>
</protein>
<feature type="transmembrane region" description="Helical" evidence="1">
    <location>
        <begin position="48"/>
        <end position="69"/>
    </location>
</feature>
<evidence type="ECO:0000256" key="1">
    <source>
        <dbReference type="SAM" id="Phobius"/>
    </source>
</evidence>
<evidence type="ECO:0000313" key="2">
    <source>
        <dbReference type="EMBL" id="AVJ52566.1"/>
    </source>
</evidence>
<reference evidence="3" key="2">
    <citation type="journal article" date="2019" name="Syst. Entomol.">
        <title>Higher level phylogeny and evolutionary history of Pentatomomorpha (Hemiptera: Heteroptera) inferred from mitochondrial genome sequences.</title>
        <authorList>
            <person name="Liu Y."/>
            <person name="Li H."/>
            <person name="Song F."/>
            <person name="Zhao Y."/>
            <person name="Wilson J.J."/>
            <person name="Cai W."/>
        </authorList>
    </citation>
    <scope>NUCLEOTIDE SEQUENCE</scope>
</reference>
<organism evidence="2">
    <name type="scientific">Cantao ocellatus</name>
    <dbReference type="NCBI Taxonomy" id="299244"/>
    <lineage>
        <taxon>Eukaryota</taxon>
        <taxon>Metazoa</taxon>
        <taxon>Ecdysozoa</taxon>
        <taxon>Arthropoda</taxon>
        <taxon>Hexapoda</taxon>
        <taxon>Insecta</taxon>
        <taxon>Pterygota</taxon>
        <taxon>Neoptera</taxon>
        <taxon>Paraneoptera</taxon>
        <taxon>Hemiptera</taxon>
        <taxon>Heteroptera</taxon>
        <taxon>Panheteroptera</taxon>
        <taxon>Pentatomomorpha</taxon>
        <taxon>Pentatomoidea</taxon>
        <taxon>Scutelleridae</taxon>
        <taxon>Scutellerinae</taxon>
        <taxon>Cantao</taxon>
    </lineage>
</organism>
<geneLocation type="mitochondrion" evidence="2"/>
<gene>
    <name evidence="2" type="primary">ND6</name>
</gene>
<dbReference type="EMBL" id="MF497713">
    <property type="protein sequence ID" value="QCI09284.1"/>
    <property type="molecule type" value="Genomic_DNA"/>
</dbReference>
<keyword evidence="2" id="KW-0496">Mitochondrion</keyword>
<evidence type="ECO:0000313" key="3">
    <source>
        <dbReference type="EMBL" id="QCI09284.1"/>
    </source>
</evidence>
<dbReference type="EMBL" id="MF173924">
    <property type="protein sequence ID" value="AVJ52566.1"/>
    <property type="molecule type" value="Genomic_DNA"/>
</dbReference>
<proteinExistence type="predicted"/>
<sequence length="159" mass="18291">MLTMLYSFMITMSLLFLWLSHPMSMGFILIIQTMIIALISGIMINNFFFSYIIMIIMLSGALVLFIYMSSVASNKKFSSSISTFIMMFIMIIMSFLLINIYTPEHDNWQAYGIMTLTKLYNSLSAYITIGMMIYLLITMIVVSFIASSQEGPLRMKTYE</sequence>
<keyword evidence="1" id="KW-0812">Transmembrane</keyword>
<feature type="transmembrane region" description="Helical" evidence="1">
    <location>
        <begin position="12"/>
        <end position="42"/>
    </location>
</feature>
<keyword evidence="1" id="KW-0472">Membrane</keyword>
<dbReference type="AlphaFoldDB" id="A0A2P1CMR3"/>
<name>A0A2P1CMR3_9HEMI</name>
<reference evidence="2" key="1">
    <citation type="journal article" date="2018" name="Cladistics">
        <title>Phylogeny and the colourful history of jewel bugs (Insecta: Hemiptera: Scutelleridae).</title>
        <authorList>
            <person name="Wu Y."/>
            <person name="Redei D."/>
            <person name="Eger J."/>
            <person name="Wang Y."/>
            <person name="Wu H."/>
            <person name="Carapezza A."/>
            <person name="Kment P."/>
            <person name="Cai B."/>
            <person name="Sun X."/>
            <person name="Guo P."/>
            <person name="Luo J."/>
            <person name="Xie Q."/>
        </authorList>
    </citation>
    <scope>NUCLEOTIDE SEQUENCE</scope>
</reference>
<keyword evidence="1" id="KW-1133">Transmembrane helix</keyword>
<feature type="transmembrane region" description="Helical" evidence="1">
    <location>
        <begin position="81"/>
        <end position="103"/>
    </location>
</feature>
<accession>A0A2P1CMR3</accession>
<feature type="transmembrane region" description="Helical" evidence="1">
    <location>
        <begin position="123"/>
        <end position="146"/>
    </location>
</feature>